<feature type="region of interest" description="Disordered" evidence="2">
    <location>
        <begin position="1002"/>
        <end position="1117"/>
    </location>
</feature>
<feature type="compositionally biased region" description="Polar residues" evidence="2">
    <location>
        <begin position="1092"/>
        <end position="1109"/>
    </location>
</feature>
<proteinExistence type="inferred from homology"/>
<comment type="similarity">
    <text evidence="1">Belongs to the FAM135 family.</text>
</comment>
<feature type="compositionally biased region" description="Basic and acidic residues" evidence="2">
    <location>
        <begin position="816"/>
        <end position="831"/>
    </location>
</feature>
<dbReference type="InterPro" id="IPR029058">
    <property type="entry name" value="AB_hydrolase_fold"/>
</dbReference>
<dbReference type="InterPro" id="IPR007751">
    <property type="entry name" value="DUF676_lipase-like"/>
</dbReference>
<feature type="compositionally biased region" description="Basic and acidic residues" evidence="2">
    <location>
        <begin position="869"/>
        <end position="884"/>
    </location>
</feature>
<evidence type="ECO:0000313" key="5">
    <source>
        <dbReference type="Proteomes" id="UP000078540"/>
    </source>
</evidence>
<protein>
    <recommendedName>
        <fullName evidence="3">DUF676 domain-containing protein</fullName>
    </recommendedName>
</protein>
<feature type="compositionally biased region" description="Basic and acidic residues" evidence="2">
    <location>
        <begin position="844"/>
        <end position="853"/>
    </location>
</feature>
<feature type="compositionally biased region" description="Basic and acidic residues" evidence="2">
    <location>
        <begin position="763"/>
        <end position="780"/>
    </location>
</feature>
<gene>
    <name evidence="4" type="ORF">ALC53_04930</name>
</gene>
<accession>A0A195BKC5</accession>
<dbReference type="PANTHER" id="PTHR12482:SF5">
    <property type="entry name" value="DUF676 DOMAIN-CONTAINING PROTEIN"/>
    <property type="match status" value="1"/>
</dbReference>
<dbReference type="Pfam" id="PF05057">
    <property type="entry name" value="DUF676"/>
    <property type="match status" value="1"/>
</dbReference>
<feature type="region of interest" description="Disordered" evidence="2">
    <location>
        <begin position="939"/>
        <end position="959"/>
    </location>
</feature>
<feature type="region of interest" description="Disordered" evidence="2">
    <location>
        <begin position="677"/>
        <end position="724"/>
    </location>
</feature>
<name>A0A195BKC5_9HYME</name>
<dbReference type="InterPro" id="IPR022122">
    <property type="entry name" value="DUF3657"/>
</dbReference>
<dbReference type="PANTHER" id="PTHR12482">
    <property type="entry name" value="LIPASE ROG1-RELATED-RELATED"/>
    <property type="match status" value="1"/>
</dbReference>
<feature type="compositionally biased region" description="Low complexity" evidence="2">
    <location>
        <begin position="1002"/>
        <end position="1044"/>
    </location>
</feature>
<feature type="compositionally biased region" description="Polar residues" evidence="2">
    <location>
        <begin position="495"/>
        <end position="523"/>
    </location>
</feature>
<feature type="domain" description="DUF676" evidence="3">
    <location>
        <begin position="1228"/>
        <end position="1420"/>
    </location>
</feature>
<dbReference type="STRING" id="520822.A0A195BKC5"/>
<evidence type="ECO:0000313" key="4">
    <source>
        <dbReference type="EMBL" id="KYM85142.1"/>
    </source>
</evidence>
<sequence>MSDLQATLEFSLELCKFYNVDLFQRGYYQIRTALRVSPKLPVKVEVNQPRNHSLEAPGTSKRFQILYRNEEVTLGTSVLFRAHVLVHSHKIEEALSRTHFNLGVELWFSEPTQPGNMACVSSRALQLNFTPTKGLHYHLPVLFDYFHLAAVSITIHACLVALHQPYINAPRSGKPWLQFKQSAGNGESNATTLGNIETTTRCVGSTTRIQHARLVQQEVTRLLLAARESLLNDLSDLARLLPSWQQRALELAQNTHKEITKLMDTEEADIAQLCAQNIVLWQHFLEAFSGREAVHQHLARIHHQLRVKRFAEGFFVLENPRTSAAGCYDANYQSYQAVSEAARRSRYLASLPPLPVHCPEVDGDLHSLPLIFEDQYADMQQRHRNSVPSMDDCSCGIAAILESRSMGIWSPRSEGAAQDIGSIQARLILTPSTLPARHSKSLDQLGPELAAPLQPRTSPKTLPRSVSTQLFSRGLRGGSRNVTPPATVPSRGKSRSTVPSISTLFPPSSRQQACSAPNPSLGSTPVIPLPRAKSTQMLVPNRQQQQQSDYQSSSISSLLAVMFPELPPGGQLPGYRPSSKSCDQNLAVPTYAGALDLSQLSDCLADSKSANTIEDYHSLDTRRIRLEPRSHRLGTRQPLPTTTNDQSSFLSTKASINGDFLQDPQPLHTATLDRVTYRGNSRKSGHQIGKYNQTNGVESRRYHTLGKTSMTQRNRPEIPECMNGSALTSSHLHLADSASKKSNYYATTDSFFYRTNGNTSGRNRNEDKPKRPKSTERLLDDVERNECCDFRRDRPTRRRTERPVKSPRNGVTQNYNEEKQRRGQTEKKNTEVQEPIYEVIALKPESKKESRERRKDKHNRRPHSAPVLDSDHPIEESNHKSERKCNHKNRKPAPPPPAYQDPAVAPLSKYRHSSSTTASVLEVENNNKIILKMEPIKSPMEAPTTNGTPSDTSSFGVPPPNVKRLRCASVPVAQNKVVVPRSAVSLPCMPIRDSKDNLSNNLPIIPHLLSPPSTRPSSPTPSSSSSNLTSECSGWVSSGDTSSSEQRRNQAKLSSEQLRQKLSKIDEPPPPEEFRDPPAPIDNPLYHVYETVKQTRSPKQNKTAPCSPQRNRDRDREGVYGARDICLDCYQEGKELLQSTQDDFINFKKCKEEFKRQMSFSGKIYREHEEAQLHLHKRAYSLGYGDLLNSSPSVQPLRSNVPLSDYPTLASTLPYFHISDEYRLFSPEGVHLIICVHGLDGNAADLRLVKTYLELGLPGAHLDFLMSERNQGDTFSDFETMTDRLVSEILYHIESSGLNPRKVSFIGHSLGTIIIRSALTRPQLRPLLPRLHTFLSLSGPHLGTLYNTSGLVNAGMWFMQKWKKSGSLLQLAMKDSPDVRRSFMFRLSQKSNLQKFKHVLLCGSAQDRYVPLHSARIELCKAAVRDPTDQGAAYREMVHNILYPVMSAPGVSLVRYDVHHALPPTANALIGRAAHIAVLDSELFIEKFLLVAGLKYFR</sequence>
<dbReference type="SUPFAM" id="SSF53474">
    <property type="entry name" value="alpha/beta-Hydrolases"/>
    <property type="match status" value="1"/>
</dbReference>
<feature type="compositionally biased region" description="Basic and acidic residues" evidence="2">
    <location>
        <begin position="1063"/>
        <end position="1076"/>
    </location>
</feature>
<dbReference type="Proteomes" id="UP000078540">
    <property type="component" value="Unassembled WGS sequence"/>
</dbReference>
<keyword evidence="5" id="KW-1185">Reference proteome</keyword>
<reference evidence="4 5" key="1">
    <citation type="submission" date="2015-09" db="EMBL/GenBank/DDBJ databases">
        <title>Atta colombica WGS genome.</title>
        <authorList>
            <person name="Nygaard S."/>
            <person name="Hu H."/>
            <person name="Boomsma J."/>
            <person name="Zhang G."/>
        </authorList>
    </citation>
    <scope>NUCLEOTIDE SEQUENCE [LARGE SCALE GENOMIC DNA]</scope>
    <source>
        <strain evidence="4">Treedump-2</strain>
        <tissue evidence="4">Whole body</tissue>
    </source>
</reference>
<feature type="region of interest" description="Disordered" evidence="2">
    <location>
        <begin position="751"/>
        <end position="780"/>
    </location>
</feature>
<evidence type="ECO:0000259" key="3">
    <source>
        <dbReference type="Pfam" id="PF05057"/>
    </source>
</evidence>
<feature type="compositionally biased region" description="Polar residues" evidence="2">
    <location>
        <begin position="943"/>
        <end position="955"/>
    </location>
</feature>
<feature type="region of interest" description="Disordered" evidence="2">
    <location>
        <begin position="449"/>
        <end position="528"/>
    </location>
</feature>
<evidence type="ECO:0000256" key="2">
    <source>
        <dbReference type="SAM" id="MobiDB-lite"/>
    </source>
</evidence>
<dbReference type="Gene3D" id="3.40.50.1820">
    <property type="entry name" value="alpha/beta hydrolase"/>
    <property type="match status" value="1"/>
</dbReference>
<feature type="compositionally biased region" description="Basic residues" evidence="2">
    <location>
        <begin position="854"/>
        <end position="863"/>
    </location>
</feature>
<evidence type="ECO:0000256" key="1">
    <source>
        <dbReference type="ARBA" id="ARBA00007949"/>
    </source>
</evidence>
<feature type="compositionally biased region" description="Polar residues" evidence="2">
    <location>
        <begin position="455"/>
        <end position="471"/>
    </location>
</feature>
<dbReference type="FunFam" id="3.40.50.1820:FF:000004">
    <property type="entry name" value="Protein FAM135A isoform a"/>
    <property type="match status" value="1"/>
</dbReference>
<feature type="region of interest" description="Disordered" evidence="2">
    <location>
        <begin position="793"/>
        <end position="918"/>
    </location>
</feature>
<dbReference type="Pfam" id="PF12394">
    <property type="entry name" value="DUF3657"/>
    <property type="match status" value="1"/>
</dbReference>
<organism evidence="4 5">
    <name type="scientific">Atta colombica</name>
    <dbReference type="NCBI Taxonomy" id="520822"/>
    <lineage>
        <taxon>Eukaryota</taxon>
        <taxon>Metazoa</taxon>
        <taxon>Ecdysozoa</taxon>
        <taxon>Arthropoda</taxon>
        <taxon>Hexapoda</taxon>
        <taxon>Insecta</taxon>
        <taxon>Pterygota</taxon>
        <taxon>Neoptera</taxon>
        <taxon>Endopterygota</taxon>
        <taxon>Hymenoptera</taxon>
        <taxon>Apocrita</taxon>
        <taxon>Aculeata</taxon>
        <taxon>Formicoidea</taxon>
        <taxon>Formicidae</taxon>
        <taxon>Myrmicinae</taxon>
        <taxon>Atta</taxon>
    </lineage>
</organism>
<dbReference type="InterPro" id="IPR044294">
    <property type="entry name" value="Lipase-like"/>
</dbReference>
<dbReference type="EMBL" id="KQ976455">
    <property type="protein sequence ID" value="KYM85142.1"/>
    <property type="molecule type" value="Genomic_DNA"/>
</dbReference>